<feature type="region of interest" description="Disordered" evidence="14">
    <location>
        <begin position="1"/>
        <end position="23"/>
    </location>
</feature>
<comment type="function">
    <text evidence="13">Produces ATP from ADP in the presence of a proton gradient across the membrane.</text>
</comment>
<name>A0A409YET4_9AGAR</name>
<evidence type="ECO:0000313" key="17">
    <source>
        <dbReference type="Proteomes" id="UP000284706"/>
    </source>
</evidence>
<gene>
    <name evidence="16" type="ORF">CVT26_015124</name>
</gene>
<evidence type="ECO:0000256" key="12">
    <source>
        <dbReference type="ARBA" id="ARBA00048383"/>
    </source>
</evidence>
<dbReference type="InterPro" id="IPR055190">
    <property type="entry name" value="ATP-synt_VA_C"/>
</dbReference>
<evidence type="ECO:0000256" key="8">
    <source>
        <dbReference type="ARBA" id="ARBA00023065"/>
    </source>
</evidence>
<feature type="region of interest" description="Disordered" evidence="14">
    <location>
        <begin position="173"/>
        <end position="207"/>
    </location>
</feature>
<dbReference type="SUPFAM" id="SSF52540">
    <property type="entry name" value="P-loop containing nucleoside triphosphate hydrolases"/>
    <property type="match status" value="1"/>
</dbReference>
<dbReference type="InterPro" id="IPR036121">
    <property type="entry name" value="ATPase_F1/V1/A1_a/bsu_N_sf"/>
</dbReference>
<reference evidence="16 17" key="1">
    <citation type="journal article" date="2018" name="Evol. Lett.">
        <title>Horizontal gene cluster transfer increased hallucinogenic mushroom diversity.</title>
        <authorList>
            <person name="Reynolds H.T."/>
            <person name="Vijayakumar V."/>
            <person name="Gluck-Thaler E."/>
            <person name="Korotkin H.B."/>
            <person name="Matheny P.B."/>
            <person name="Slot J.C."/>
        </authorList>
    </citation>
    <scope>NUCLEOTIDE SEQUENCE [LARGE SCALE GENOMIC DNA]</scope>
    <source>
        <strain evidence="16 17">SRW20</strain>
    </source>
</reference>
<dbReference type="Proteomes" id="UP000284706">
    <property type="component" value="Unassembled WGS sequence"/>
</dbReference>
<evidence type="ECO:0000256" key="6">
    <source>
        <dbReference type="ARBA" id="ARBA00022840"/>
    </source>
</evidence>
<keyword evidence="4 13" id="KW-0547">Nucleotide-binding</keyword>
<dbReference type="Pfam" id="PF08643">
    <property type="entry name" value="DUF1776"/>
    <property type="match status" value="1"/>
</dbReference>
<comment type="caution">
    <text evidence="16">The sequence shown here is derived from an EMBL/GenBank/DDBJ whole genome shotgun (WGS) entry which is preliminary data.</text>
</comment>
<dbReference type="Pfam" id="PF02874">
    <property type="entry name" value="ATP-synt_ab_N"/>
    <property type="match status" value="1"/>
</dbReference>
<protein>
    <recommendedName>
        <fullName evidence="13">ATP synthase subunit beta</fullName>
        <ecNumber evidence="13">7.1.2.2</ecNumber>
    </recommendedName>
</protein>
<dbReference type="Pfam" id="PF00006">
    <property type="entry name" value="ATP-synt_ab"/>
    <property type="match status" value="1"/>
</dbReference>
<dbReference type="STRING" id="231916.A0A409YET4"/>
<dbReference type="OrthoDB" id="14523at2759"/>
<dbReference type="Gene3D" id="2.40.10.170">
    <property type="match status" value="1"/>
</dbReference>
<dbReference type="CDD" id="cd01133">
    <property type="entry name" value="F1-ATPase_beta_CD"/>
    <property type="match status" value="1"/>
</dbReference>
<evidence type="ECO:0000256" key="5">
    <source>
        <dbReference type="ARBA" id="ARBA00022781"/>
    </source>
</evidence>
<evidence type="ECO:0000259" key="15">
    <source>
        <dbReference type="SMART" id="SM00382"/>
    </source>
</evidence>
<dbReference type="InParanoid" id="A0A409YET4"/>
<feature type="compositionally biased region" description="Polar residues" evidence="14">
    <location>
        <begin position="1374"/>
        <end position="1387"/>
    </location>
</feature>
<dbReference type="PROSITE" id="PS00152">
    <property type="entry name" value="ATPASE_ALPHA_BETA"/>
    <property type="match status" value="1"/>
</dbReference>
<comment type="catalytic activity">
    <reaction evidence="12 13">
        <text>ATP + H2O + 4 H(+)(in) = ADP + phosphate + 5 H(+)(out)</text>
        <dbReference type="Rhea" id="RHEA:57720"/>
        <dbReference type="ChEBI" id="CHEBI:15377"/>
        <dbReference type="ChEBI" id="CHEBI:15378"/>
        <dbReference type="ChEBI" id="CHEBI:30616"/>
        <dbReference type="ChEBI" id="CHEBI:43474"/>
        <dbReference type="ChEBI" id="CHEBI:456216"/>
        <dbReference type="EC" id="7.1.2.2"/>
    </reaction>
</comment>
<keyword evidence="11 13" id="KW-0066">ATP synthesis</keyword>
<feature type="region of interest" description="Disordered" evidence="14">
    <location>
        <begin position="1326"/>
        <end position="1393"/>
    </location>
</feature>
<accession>A0A409YET4</accession>
<feature type="compositionally biased region" description="Low complexity" evidence="14">
    <location>
        <begin position="1348"/>
        <end position="1363"/>
    </location>
</feature>
<dbReference type="SMART" id="SM00382">
    <property type="entry name" value="AAA"/>
    <property type="match status" value="1"/>
</dbReference>
<dbReference type="Gene3D" id="1.10.1140.10">
    <property type="entry name" value="Bovine Mitochondrial F1-atpase, Atp Synthase Beta Chain, Chain D, domain 3"/>
    <property type="match status" value="1"/>
</dbReference>
<evidence type="ECO:0000256" key="9">
    <source>
        <dbReference type="ARBA" id="ARBA00023136"/>
    </source>
</evidence>
<evidence type="ECO:0000256" key="3">
    <source>
        <dbReference type="ARBA" id="ARBA00022448"/>
    </source>
</evidence>
<evidence type="ECO:0000256" key="11">
    <source>
        <dbReference type="ARBA" id="ARBA00023310"/>
    </source>
</evidence>
<comment type="subunit">
    <text evidence="13">F-type ATPases have 2 components, CF(1) - the catalytic core - and CF(0) - the membrane proton channel. CF(1) and CF(0) have multiple subunits.</text>
</comment>
<dbReference type="CDD" id="cd18110">
    <property type="entry name" value="ATP-synt_F1_beta_C"/>
    <property type="match status" value="1"/>
</dbReference>
<dbReference type="SUPFAM" id="SSF47917">
    <property type="entry name" value="C-terminal domain of alpha and beta subunits of F1 ATP synthase"/>
    <property type="match status" value="1"/>
</dbReference>
<dbReference type="GO" id="GO:0005743">
    <property type="term" value="C:mitochondrial inner membrane"/>
    <property type="evidence" value="ECO:0007669"/>
    <property type="project" value="UniProtKB-ARBA"/>
</dbReference>
<dbReference type="SUPFAM" id="SSF50615">
    <property type="entry name" value="N-terminal domain of alpha and beta subunits of F1 ATP synthase"/>
    <property type="match status" value="1"/>
</dbReference>
<keyword evidence="10 13" id="KW-0139">CF(1)</keyword>
<dbReference type="Pfam" id="PF22919">
    <property type="entry name" value="ATP-synt_VA_C"/>
    <property type="match status" value="1"/>
</dbReference>
<dbReference type="InterPro" id="IPR050053">
    <property type="entry name" value="ATPase_alpha/beta_chains"/>
</dbReference>
<keyword evidence="8" id="KW-0406">Ion transport</keyword>
<sequence length="1393" mass="150015">MPTPAYRSRVGGGRTNAFVPSTHNPSRLQTELAQNISQSESPDLLESPLPRGRPVSYIARRIYPASSLTAPLLMGAGLPSSVLDAPLQLDSPSYILPGGHESHQLSYPASSTTHGGYTLPMTLHLPSSVGQQSEFEAPSSQSLPNYWPSMPPNPLAIPDLLFPALDAARSHARNSGGRAANDLGEGRYPSPFSSDNSNPSSSPCAAELETPLIPAEEDAFTDKPFDFEAGSYVKTEKRRNTEGAGSVRTLFVRGGQVFFVRSSSNFLIVHIMLTTRGVVARLSKRAFKSAKQTNAFFSTSVLVNKAALPPVNSARQSRVSPSRAAPAPSTRSYATEAKGAVGTVKTVIGAVVDVQFETDDLPPILNALEVQNFSGGRLVLEVAAHLGENSVRTIAMDGTEGLVRGTKVVDTGAPIMVPVGTATLGRIMNVIGEPIDERGPIKGVKLSPIHADPPAFVDQSTTAEVLETGIKVVDLLAPYARGGKIGLFGGAGVGKTVLIQELINNVAKAHGGFSIFCGVGERTREGNDLYHEMIETGVINLQGDSKVALVFGQMNEPPGARARVALTGLTIAEYFRDEEGQDVLLFIDNIFRFTQAGSEVSALLGRIPSAVGYQPTLSTDMGGMQERITTTKKGSITSVQAVYVPADDLTDPAPATTFAHLDATTVLSRGIAELGIYPAVDPLDSKSRMLDPRIVGQEHYDVATAVQKILQDYKSLQDIIAILGMDELSEEDKLTVERARKIQRFMSQPFQVAQVFTGYEGKLVPLKDTIRSFKEILSGAHDHLPESAFYMTGTIEDAKAGDLDTVSVFSLLLTATMPSLDSIEEYLASVEEYFNTSITAVTHSLSLPDLHQVVNQLWVDISRYGPGMPAFPDVHVPTLGDFQVPPPPPPPPPVASSWISRSTDLIARHPWRTTGVLVGVVGAGLLVNYRDVFARKHHRYLRTTQKPQSNERLQIVVVLGGDTPYALPLILDLEKKGYIVLASVSTPEAVHALESKTQGYVKALVLDPFEPATVPVFLRSLSAALSRKFPIKSAGDPYASPSAMPYIHSIISLLTLSAPVPYINAPLEHVSLQNTYLPYLTATQITPLQVIQALLPLLRTVSARSRDKGKKSIIVCLPAMDARVGLPFASVHAMSAAGTLRGAEVLRREIRIAAMADKSDSMQNINVVVVDVGAFNIGTSSNSLPPEGIYKSMEDWTASEKVIYGPAFISVMGEKPQVTSYFERLRSLVKNGYGYGSPRKETDLSVFADNIVSVVSGGRYGPSLFGVGLGIGRIRHWIRGERFSIGAGATTYKFASHLPSLLLDGLLNLPYFLISLRNRLLPTQPFRAPSTVDLPPPVTAKKAEQTREVQSAEETQESTTEYESNSDADVESNGGDTVDSSWVSLNKKTPEEV</sequence>
<evidence type="ECO:0000256" key="2">
    <source>
        <dbReference type="ARBA" id="ARBA00008936"/>
    </source>
</evidence>
<proteinExistence type="inferred from homology"/>
<dbReference type="CDD" id="cd18115">
    <property type="entry name" value="ATP-synt_F1_beta_N"/>
    <property type="match status" value="1"/>
</dbReference>
<dbReference type="PANTHER" id="PTHR15184">
    <property type="entry name" value="ATP SYNTHASE"/>
    <property type="match status" value="1"/>
</dbReference>
<dbReference type="InterPro" id="IPR024034">
    <property type="entry name" value="ATPase_F1/V1_b/a_C"/>
</dbReference>
<dbReference type="GO" id="GO:0045259">
    <property type="term" value="C:proton-transporting ATP synthase complex"/>
    <property type="evidence" value="ECO:0007669"/>
    <property type="project" value="UniProtKB-KW"/>
</dbReference>
<dbReference type="Gene3D" id="3.40.50.300">
    <property type="entry name" value="P-loop containing nucleotide triphosphate hydrolases"/>
    <property type="match status" value="1"/>
</dbReference>
<dbReference type="InterPro" id="IPR005722">
    <property type="entry name" value="ATP_synth_F1_bsu"/>
</dbReference>
<dbReference type="FunFam" id="3.40.50.300:FF:000026">
    <property type="entry name" value="ATP synthase subunit beta"/>
    <property type="match status" value="1"/>
</dbReference>
<evidence type="ECO:0000256" key="7">
    <source>
        <dbReference type="ARBA" id="ARBA00022967"/>
    </source>
</evidence>
<evidence type="ECO:0000256" key="4">
    <source>
        <dbReference type="ARBA" id="ARBA00022741"/>
    </source>
</evidence>
<keyword evidence="7" id="KW-1278">Translocase</keyword>
<keyword evidence="9" id="KW-0472">Membrane</keyword>
<evidence type="ECO:0000256" key="13">
    <source>
        <dbReference type="RuleBase" id="RU003553"/>
    </source>
</evidence>
<dbReference type="GO" id="GO:0046933">
    <property type="term" value="F:proton-transporting ATP synthase activity, rotational mechanism"/>
    <property type="evidence" value="ECO:0007669"/>
    <property type="project" value="InterPro"/>
</dbReference>
<comment type="similarity">
    <text evidence="2">Belongs to the ATPase alpha/beta chains family.</text>
</comment>
<evidence type="ECO:0000256" key="14">
    <source>
        <dbReference type="SAM" id="MobiDB-lite"/>
    </source>
</evidence>
<organism evidence="16 17">
    <name type="scientific">Gymnopilus dilepis</name>
    <dbReference type="NCBI Taxonomy" id="231916"/>
    <lineage>
        <taxon>Eukaryota</taxon>
        <taxon>Fungi</taxon>
        <taxon>Dikarya</taxon>
        <taxon>Basidiomycota</taxon>
        <taxon>Agaricomycotina</taxon>
        <taxon>Agaricomycetes</taxon>
        <taxon>Agaricomycetidae</taxon>
        <taxon>Agaricales</taxon>
        <taxon>Agaricineae</taxon>
        <taxon>Hymenogastraceae</taxon>
        <taxon>Gymnopilus</taxon>
    </lineage>
</organism>
<keyword evidence="17" id="KW-1185">Reference proteome</keyword>
<dbReference type="GO" id="GO:0005524">
    <property type="term" value="F:ATP binding"/>
    <property type="evidence" value="ECO:0007669"/>
    <property type="project" value="UniProtKB-KW"/>
</dbReference>
<dbReference type="InterPro" id="IPR000194">
    <property type="entry name" value="ATPase_F1/V1/A1_a/bsu_nucl-bd"/>
</dbReference>
<dbReference type="InterPro" id="IPR003593">
    <property type="entry name" value="AAA+_ATPase"/>
</dbReference>
<comment type="subcellular location">
    <subcellularLocation>
        <location evidence="1">Membrane</location>
    </subcellularLocation>
</comment>
<dbReference type="EMBL" id="NHYE01000937">
    <property type="protein sequence ID" value="PPR01501.1"/>
    <property type="molecule type" value="Genomic_DNA"/>
</dbReference>
<dbReference type="PANTHER" id="PTHR15184:SF71">
    <property type="entry name" value="ATP SYNTHASE SUBUNIT BETA, MITOCHONDRIAL"/>
    <property type="match status" value="1"/>
</dbReference>
<dbReference type="InterPro" id="IPR020003">
    <property type="entry name" value="ATPase_a/bsu_AS"/>
</dbReference>
<feature type="compositionally biased region" description="Low complexity" evidence="14">
    <location>
        <begin position="189"/>
        <end position="203"/>
    </location>
</feature>
<keyword evidence="6 13" id="KW-0067">ATP-binding</keyword>
<dbReference type="HAMAP" id="MF_01347">
    <property type="entry name" value="ATP_synth_beta_bact"/>
    <property type="match status" value="1"/>
</dbReference>
<feature type="domain" description="AAA+ ATPase" evidence="15">
    <location>
        <begin position="481"/>
        <end position="664"/>
    </location>
</feature>
<dbReference type="InterPro" id="IPR027417">
    <property type="entry name" value="P-loop_NTPase"/>
</dbReference>
<feature type="region of interest" description="Disordered" evidence="14">
    <location>
        <begin position="313"/>
        <end position="332"/>
    </location>
</feature>
<keyword evidence="3" id="KW-0813">Transport</keyword>
<dbReference type="FunFam" id="1.10.1140.10:FF:000001">
    <property type="entry name" value="ATP synthase subunit beta"/>
    <property type="match status" value="1"/>
</dbReference>
<keyword evidence="5" id="KW-0375">Hydrogen ion transport</keyword>
<evidence type="ECO:0000256" key="10">
    <source>
        <dbReference type="ARBA" id="ARBA00023196"/>
    </source>
</evidence>
<dbReference type="InterPro" id="IPR004100">
    <property type="entry name" value="ATPase_F1/V1/A1_a/bsu_N"/>
</dbReference>
<dbReference type="EC" id="7.1.2.2" evidence="13"/>
<evidence type="ECO:0000313" key="16">
    <source>
        <dbReference type="EMBL" id="PPR01501.1"/>
    </source>
</evidence>
<dbReference type="GO" id="GO:0042776">
    <property type="term" value="P:proton motive force-driven mitochondrial ATP synthesis"/>
    <property type="evidence" value="ECO:0007669"/>
    <property type="project" value="TreeGrafter"/>
</dbReference>
<dbReference type="InterPro" id="IPR013952">
    <property type="entry name" value="DUF1776_fun"/>
</dbReference>
<evidence type="ECO:0000256" key="1">
    <source>
        <dbReference type="ARBA" id="ARBA00004370"/>
    </source>
</evidence>
<dbReference type="NCBIfam" id="TIGR01039">
    <property type="entry name" value="atpD"/>
    <property type="match status" value="1"/>
</dbReference>